<feature type="transmembrane region" description="Helical" evidence="1">
    <location>
        <begin position="157"/>
        <end position="183"/>
    </location>
</feature>
<proteinExistence type="predicted"/>
<evidence type="ECO:0000313" key="3">
    <source>
        <dbReference type="Proteomes" id="UP000238823"/>
    </source>
</evidence>
<protein>
    <submittedName>
        <fullName evidence="2">Uncharacterized protein</fullName>
    </submittedName>
</protein>
<feature type="transmembrane region" description="Helical" evidence="1">
    <location>
        <begin position="118"/>
        <end position="137"/>
    </location>
</feature>
<feature type="transmembrane region" description="Helical" evidence="1">
    <location>
        <begin position="6"/>
        <end position="25"/>
    </location>
</feature>
<dbReference type="Proteomes" id="UP000238823">
    <property type="component" value="Unassembled WGS sequence"/>
</dbReference>
<keyword evidence="1" id="KW-0812">Transmembrane</keyword>
<dbReference type="AlphaFoldDB" id="A0A2S9YI66"/>
<keyword evidence="1" id="KW-0472">Membrane</keyword>
<accession>A0A2S9YI66</accession>
<comment type="caution">
    <text evidence="2">The sequence shown here is derived from an EMBL/GenBank/DDBJ whole genome shotgun (WGS) entry which is preliminary data.</text>
</comment>
<evidence type="ECO:0000313" key="2">
    <source>
        <dbReference type="EMBL" id="PRQ04807.1"/>
    </source>
</evidence>
<evidence type="ECO:0000256" key="1">
    <source>
        <dbReference type="SAM" id="Phobius"/>
    </source>
</evidence>
<feature type="transmembrane region" description="Helical" evidence="1">
    <location>
        <begin position="277"/>
        <end position="298"/>
    </location>
</feature>
<feature type="transmembrane region" description="Helical" evidence="1">
    <location>
        <begin position="78"/>
        <end position="98"/>
    </location>
</feature>
<dbReference type="RefSeq" id="WP_106091879.1">
    <property type="nucleotide sequence ID" value="NZ_PVNL01000101.1"/>
</dbReference>
<keyword evidence="1" id="KW-1133">Transmembrane helix</keyword>
<name>A0A2S9YI66_9BACT</name>
<organism evidence="2 3">
    <name type="scientific">Enhygromyxa salina</name>
    <dbReference type="NCBI Taxonomy" id="215803"/>
    <lineage>
        <taxon>Bacteria</taxon>
        <taxon>Pseudomonadati</taxon>
        <taxon>Myxococcota</taxon>
        <taxon>Polyangia</taxon>
        <taxon>Nannocystales</taxon>
        <taxon>Nannocystaceae</taxon>
        <taxon>Enhygromyxa</taxon>
    </lineage>
</organism>
<reference evidence="2 3" key="1">
    <citation type="submission" date="2018-03" db="EMBL/GenBank/DDBJ databases">
        <title>Draft Genome Sequences of the Obligatory Marine Myxobacteria Enhygromyxa salina SWB007.</title>
        <authorList>
            <person name="Poehlein A."/>
            <person name="Moghaddam J.A."/>
            <person name="Harms H."/>
            <person name="Alanjari M."/>
            <person name="Koenig G.M."/>
            <person name="Daniel R."/>
            <person name="Schaeberle T.F."/>
        </authorList>
    </citation>
    <scope>NUCLEOTIDE SEQUENCE [LARGE SCALE GENOMIC DNA]</scope>
    <source>
        <strain evidence="2 3">SWB007</strain>
    </source>
</reference>
<sequence length="389" mass="43303">MDQLIACLAVVGFVVVLFFFGDRLLAGDRKRELGGWLIDELPAEVRVDALPKAFIEWFDQLFRTRSVRVFGASLQLPSFWRSALASFLALCAASVVWVANKGGFSQPPTSSTNLSLLLLLYGGATVVTNIIPDYLSLVESRFVLGKMSQTRSLVGKLAWLAVDVVATAAIVFCFLWGSAYLLLPLVPEDSLYAVGCLTRESFDLDRMVDIAIAGLTFSTPPGTINYDVSGIYIFSSFFTSFWVWLYLGSSLLVRLAQLIPGLRGFLRRACRVQDYPLRVLAVVSGIVAFGLFLLPSVVNPMLPESRRGTNGMDGNIGQIELCMDMRASRLGMRDTGYWAGYGGYASEPPRANFAELASWSAELQRWTEYRRAELQAEQEMRRWLEHDQH</sequence>
<dbReference type="EMBL" id="PVNL01000101">
    <property type="protein sequence ID" value="PRQ04807.1"/>
    <property type="molecule type" value="Genomic_DNA"/>
</dbReference>
<dbReference type="OrthoDB" id="5499333at2"/>
<feature type="transmembrane region" description="Helical" evidence="1">
    <location>
        <begin position="231"/>
        <end position="256"/>
    </location>
</feature>
<gene>
    <name evidence="2" type="ORF">ENSA7_49800</name>
</gene>